<dbReference type="AlphaFoldDB" id="A0A9D4S2U4"/>
<proteinExistence type="predicted"/>
<dbReference type="EMBL" id="JAIWYP010000001">
    <property type="protein sequence ID" value="KAH3888418.1"/>
    <property type="molecule type" value="Genomic_DNA"/>
</dbReference>
<gene>
    <name evidence="1" type="ORF">DPMN_012453</name>
</gene>
<accession>A0A9D4S2U4</accession>
<protein>
    <submittedName>
        <fullName evidence="1">Uncharacterized protein</fullName>
    </submittedName>
</protein>
<keyword evidence="2" id="KW-1185">Reference proteome</keyword>
<sequence>MNVALRVLTSFYTGYIRKTAPPPGGHVFLPTGTIFKFVQDIIGINILTNFHEDRTIHLTPRVKNALTPGSHFHDNPTINVISRVLTRKYAPPLGAMTNLLTRFHEDRTINVEYREKCPAPGGHVFQATVIIFELVQDIVETNLTKLHEDWTINVASIVLTRQIMTPQKATTKAHHEHIVLW</sequence>
<reference evidence="1" key="1">
    <citation type="journal article" date="2019" name="bioRxiv">
        <title>The Genome of the Zebra Mussel, Dreissena polymorpha: A Resource for Invasive Species Research.</title>
        <authorList>
            <person name="McCartney M.A."/>
            <person name="Auch B."/>
            <person name="Kono T."/>
            <person name="Mallez S."/>
            <person name="Zhang Y."/>
            <person name="Obille A."/>
            <person name="Becker A."/>
            <person name="Abrahante J.E."/>
            <person name="Garbe J."/>
            <person name="Badalamenti J.P."/>
            <person name="Herman A."/>
            <person name="Mangelson H."/>
            <person name="Liachko I."/>
            <person name="Sullivan S."/>
            <person name="Sone E.D."/>
            <person name="Koren S."/>
            <person name="Silverstein K.A.T."/>
            <person name="Beckman K.B."/>
            <person name="Gohl D.M."/>
        </authorList>
    </citation>
    <scope>NUCLEOTIDE SEQUENCE</scope>
    <source>
        <strain evidence="1">Duluth1</strain>
        <tissue evidence="1">Whole animal</tissue>
    </source>
</reference>
<dbReference type="Proteomes" id="UP000828390">
    <property type="component" value="Unassembled WGS sequence"/>
</dbReference>
<evidence type="ECO:0000313" key="1">
    <source>
        <dbReference type="EMBL" id="KAH3888418.1"/>
    </source>
</evidence>
<organism evidence="1 2">
    <name type="scientific">Dreissena polymorpha</name>
    <name type="common">Zebra mussel</name>
    <name type="synonym">Mytilus polymorpha</name>
    <dbReference type="NCBI Taxonomy" id="45954"/>
    <lineage>
        <taxon>Eukaryota</taxon>
        <taxon>Metazoa</taxon>
        <taxon>Spiralia</taxon>
        <taxon>Lophotrochozoa</taxon>
        <taxon>Mollusca</taxon>
        <taxon>Bivalvia</taxon>
        <taxon>Autobranchia</taxon>
        <taxon>Heteroconchia</taxon>
        <taxon>Euheterodonta</taxon>
        <taxon>Imparidentia</taxon>
        <taxon>Neoheterodontei</taxon>
        <taxon>Myida</taxon>
        <taxon>Dreissenoidea</taxon>
        <taxon>Dreissenidae</taxon>
        <taxon>Dreissena</taxon>
    </lineage>
</organism>
<reference evidence="1" key="2">
    <citation type="submission" date="2020-11" db="EMBL/GenBank/DDBJ databases">
        <authorList>
            <person name="McCartney M.A."/>
            <person name="Auch B."/>
            <person name="Kono T."/>
            <person name="Mallez S."/>
            <person name="Becker A."/>
            <person name="Gohl D.M."/>
            <person name="Silverstein K.A.T."/>
            <person name="Koren S."/>
            <person name="Bechman K.B."/>
            <person name="Herman A."/>
            <person name="Abrahante J.E."/>
            <person name="Garbe J."/>
        </authorList>
    </citation>
    <scope>NUCLEOTIDE SEQUENCE</scope>
    <source>
        <strain evidence="1">Duluth1</strain>
        <tissue evidence="1">Whole animal</tissue>
    </source>
</reference>
<name>A0A9D4S2U4_DREPO</name>
<comment type="caution">
    <text evidence="1">The sequence shown here is derived from an EMBL/GenBank/DDBJ whole genome shotgun (WGS) entry which is preliminary data.</text>
</comment>
<evidence type="ECO:0000313" key="2">
    <source>
        <dbReference type="Proteomes" id="UP000828390"/>
    </source>
</evidence>